<dbReference type="EMBL" id="KV428035">
    <property type="protein sequence ID" value="KZT40248.1"/>
    <property type="molecule type" value="Genomic_DNA"/>
</dbReference>
<dbReference type="Proteomes" id="UP000076798">
    <property type="component" value="Unassembled WGS sequence"/>
</dbReference>
<gene>
    <name evidence="2" type="ORF">SISSUDRAFT_1127402</name>
</gene>
<reference evidence="2 3" key="1">
    <citation type="journal article" date="2016" name="Mol. Biol. Evol.">
        <title>Comparative Genomics of Early-Diverging Mushroom-Forming Fungi Provides Insights into the Origins of Lignocellulose Decay Capabilities.</title>
        <authorList>
            <person name="Nagy L.G."/>
            <person name="Riley R."/>
            <person name="Tritt A."/>
            <person name="Adam C."/>
            <person name="Daum C."/>
            <person name="Floudas D."/>
            <person name="Sun H."/>
            <person name="Yadav J.S."/>
            <person name="Pangilinan J."/>
            <person name="Larsson K.H."/>
            <person name="Matsuura K."/>
            <person name="Barry K."/>
            <person name="Labutti K."/>
            <person name="Kuo R."/>
            <person name="Ohm R.A."/>
            <person name="Bhattacharya S.S."/>
            <person name="Shirouzu T."/>
            <person name="Yoshinaga Y."/>
            <person name="Martin F.M."/>
            <person name="Grigoriev I.V."/>
            <person name="Hibbett D.S."/>
        </authorList>
    </citation>
    <scope>NUCLEOTIDE SEQUENCE [LARGE SCALE GENOMIC DNA]</scope>
    <source>
        <strain evidence="2 3">HHB10207 ss-3</strain>
    </source>
</reference>
<proteinExistence type="predicted"/>
<evidence type="ECO:0000313" key="2">
    <source>
        <dbReference type="EMBL" id="KZT40248.1"/>
    </source>
</evidence>
<name>A0A166F3T4_9AGAM</name>
<protein>
    <recommendedName>
        <fullName evidence="4">C2H2-type domain-containing protein</fullName>
    </recommendedName>
</protein>
<evidence type="ECO:0000313" key="3">
    <source>
        <dbReference type="Proteomes" id="UP000076798"/>
    </source>
</evidence>
<feature type="region of interest" description="Disordered" evidence="1">
    <location>
        <begin position="1"/>
        <end position="109"/>
    </location>
</feature>
<dbReference type="Gene3D" id="3.30.160.60">
    <property type="entry name" value="Classic Zinc Finger"/>
    <property type="match status" value="1"/>
</dbReference>
<dbReference type="AlphaFoldDB" id="A0A166F3T4"/>
<keyword evidence="3" id="KW-1185">Reference proteome</keyword>
<evidence type="ECO:0008006" key="4">
    <source>
        <dbReference type="Google" id="ProtNLM"/>
    </source>
</evidence>
<accession>A0A166F3T4</accession>
<evidence type="ECO:0000256" key="1">
    <source>
        <dbReference type="SAM" id="MobiDB-lite"/>
    </source>
</evidence>
<organism evidence="2 3">
    <name type="scientific">Sistotremastrum suecicum HHB10207 ss-3</name>
    <dbReference type="NCBI Taxonomy" id="1314776"/>
    <lineage>
        <taxon>Eukaryota</taxon>
        <taxon>Fungi</taxon>
        <taxon>Dikarya</taxon>
        <taxon>Basidiomycota</taxon>
        <taxon>Agaricomycotina</taxon>
        <taxon>Agaricomycetes</taxon>
        <taxon>Sistotremastrales</taxon>
        <taxon>Sistotremastraceae</taxon>
        <taxon>Sistotremastrum</taxon>
    </lineage>
</organism>
<feature type="region of interest" description="Disordered" evidence="1">
    <location>
        <begin position="124"/>
        <end position="173"/>
    </location>
</feature>
<sequence length="284" mass="31914">MPYSTVRHSSPDLPSEDEDIDCPSPVFSDDDDEQPTYPTSNARPRHVSHSRDVRHDDDDDVSDDEHYPRSPPPPSAYPRGTAHPSLAHYSSSASSTSTSMPRHVLPPIHAPSFSRSNAYTHNYPPASSISSSSSTHSRSSSSTPPSHTPFQPLIVPSTPNRNSPSQNPSSIPAQSCTKLRHFNIDPQLVVLPPPGASCPWSSKPSCQRTDWRPAMWERHIQTHLPDALKEYWECPNCRRAFNRKCAFVSHLRKTKTDCLLKANLDGVREDEWKAKWFHEPMPLR</sequence>
<feature type="compositionally biased region" description="Low complexity" evidence="1">
    <location>
        <begin position="156"/>
        <end position="172"/>
    </location>
</feature>
<feature type="compositionally biased region" description="Low complexity" evidence="1">
    <location>
        <begin position="124"/>
        <end position="149"/>
    </location>
</feature>
<feature type="compositionally biased region" description="Low complexity" evidence="1">
    <location>
        <begin position="90"/>
        <end position="99"/>
    </location>
</feature>